<keyword evidence="6" id="KW-1133">Transmembrane helix</keyword>
<sequence>MSTKSRNFRRRAGDDEDEDDTNSAAPSTAKSNGAPSTTNRPSATSKPKKSSSQPPSKSLLSFADDDDESPFSRPAPKPSSSSSSRLSKSSAHKLTSSKDRLAAHPPSSTLPSNVQPQAGVYTKEALLELQKNTKTLAAPARNKPKPEPEPVVVLKGLIKPVIANDLDSGTTARSQDFEEEDMGFDRKRKDLNIERNDALSRLKDIGLGPGLREDEEVIPDKATIEAIRAKRERLRQAKAAAPDYIALDGGSNHGAAEGLSDEEPEFQGRIGFFGEKIGGVDKKGVFEDFEEKAMPKERGTEMVSDDEDEEDKMWEEEQVRKGLGKRLDDGVGAQGVGGSVTAVSSIRQSGSLQPSFGYLGSGTSVTHHPPVQNVDAAGSYSSIGGAGGELVGSNVMSISQQAELAKKALNENLRRVKDSHGRTMVSLAKTEENLSSSLLNITSLENSLAAAGEKFLFMQKLREFVSVIYIFAKLLFSGFPLGSFAWNIKAPFIEELEEQMQKLHEERARAITERRAADDDDEISEIEQAIIAARAEFRKGVSNPEKVAAAIAASQIASANARALKSAPVELDEFGRDVNLQKRMDITRRAEARQRRRAKVDSKRKLAMENDNSVQQMEGELSTDESDSESTAYESTHNHYLRFERWKKDYASSYRDAYMSLSLPAIFSPYVRLELLKWDPLHEDADFIDMKWHSLLFNYGLQEDGNEISGEDAEADADANLIPELVEKLAIPILHHQLAHCWDMLSTRETKYAVSAMNLIIRYVNLSSSALAELVTVLRDRLTKAVADLLVPTWSPLEMKAVPNAARVAAYSIQSNVHDAIVRTERIIASLYGVWTGPSVSGDRSRKLQPLADYLLLIGKTLEKKHASSAMETESGKLVRRLKKMLVELNEYDHARYLSRTFNLKEAL</sequence>
<evidence type="ECO:0000313" key="8">
    <source>
        <dbReference type="EMBL" id="KAK4399910.1"/>
    </source>
</evidence>
<dbReference type="AlphaFoldDB" id="A0AAE1WUM8"/>
<feature type="compositionally biased region" description="Low complexity" evidence="5">
    <location>
        <begin position="41"/>
        <end position="61"/>
    </location>
</feature>
<keyword evidence="6" id="KW-0472">Membrane</keyword>
<keyword evidence="4" id="KW-0175">Coiled coil</keyword>
<comment type="similarity">
    <text evidence="2">Belongs to the GCF family.</text>
</comment>
<keyword evidence="3" id="KW-0539">Nucleus</keyword>
<reference evidence="8" key="1">
    <citation type="submission" date="2020-06" db="EMBL/GenBank/DDBJ databases">
        <authorList>
            <person name="Li T."/>
            <person name="Hu X."/>
            <person name="Zhang T."/>
            <person name="Song X."/>
            <person name="Zhang H."/>
            <person name="Dai N."/>
            <person name="Sheng W."/>
            <person name="Hou X."/>
            <person name="Wei L."/>
        </authorList>
    </citation>
    <scope>NUCLEOTIDE SEQUENCE</scope>
    <source>
        <strain evidence="8">K16</strain>
        <tissue evidence="8">Leaf</tissue>
    </source>
</reference>
<feature type="compositionally biased region" description="Basic and acidic residues" evidence="5">
    <location>
        <begin position="589"/>
        <end position="608"/>
    </location>
</feature>
<dbReference type="GO" id="GO:0003677">
    <property type="term" value="F:DNA binding"/>
    <property type="evidence" value="ECO:0007669"/>
    <property type="project" value="InterPro"/>
</dbReference>
<evidence type="ECO:0000256" key="2">
    <source>
        <dbReference type="ARBA" id="ARBA00010801"/>
    </source>
</evidence>
<dbReference type="Pfam" id="PF07842">
    <property type="entry name" value="GCFC"/>
    <property type="match status" value="1"/>
</dbReference>
<reference evidence="8" key="2">
    <citation type="journal article" date="2024" name="Plant">
        <title>Genomic evolution and insights into agronomic trait innovations of Sesamum species.</title>
        <authorList>
            <person name="Miao H."/>
            <person name="Wang L."/>
            <person name="Qu L."/>
            <person name="Liu H."/>
            <person name="Sun Y."/>
            <person name="Le M."/>
            <person name="Wang Q."/>
            <person name="Wei S."/>
            <person name="Zheng Y."/>
            <person name="Lin W."/>
            <person name="Duan Y."/>
            <person name="Cao H."/>
            <person name="Xiong S."/>
            <person name="Wang X."/>
            <person name="Wei L."/>
            <person name="Li C."/>
            <person name="Ma Q."/>
            <person name="Ju M."/>
            <person name="Zhao R."/>
            <person name="Li G."/>
            <person name="Mu C."/>
            <person name="Tian Q."/>
            <person name="Mei H."/>
            <person name="Zhang T."/>
            <person name="Gao T."/>
            <person name="Zhang H."/>
        </authorList>
    </citation>
    <scope>NUCLEOTIDE SEQUENCE</scope>
    <source>
        <strain evidence="8">K16</strain>
    </source>
</reference>
<dbReference type="EMBL" id="JACGWL010000006">
    <property type="protein sequence ID" value="KAK4399910.1"/>
    <property type="molecule type" value="Genomic_DNA"/>
</dbReference>
<feature type="region of interest" description="Disordered" evidence="5">
    <location>
        <begin position="589"/>
        <end position="633"/>
    </location>
</feature>
<feature type="domain" description="GCF C-terminal" evidence="7">
    <location>
        <begin position="642"/>
        <end position="808"/>
    </location>
</feature>
<protein>
    <submittedName>
        <fullName evidence="8">Transcriptional repressor ILP1</fullName>
    </submittedName>
</protein>
<organism evidence="8 9">
    <name type="scientific">Sesamum angolense</name>
    <dbReference type="NCBI Taxonomy" id="2727404"/>
    <lineage>
        <taxon>Eukaryota</taxon>
        <taxon>Viridiplantae</taxon>
        <taxon>Streptophyta</taxon>
        <taxon>Embryophyta</taxon>
        <taxon>Tracheophyta</taxon>
        <taxon>Spermatophyta</taxon>
        <taxon>Magnoliopsida</taxon>
        <taxon>eudicotyledons</taxon>
        <taxon>Gunneridae</taxon>
        <taxon>Pentapetalae</taxon>
        <taxon>asterids</taxon>
        <taxon>lamiids</taxon>
        <taxon>Lamiales</taxon>
        <taxon>Pedaliaceae</taxon>
        <taxon>Sesamum</taxon>
    </lineage>
</organism>
<keyword evidence="6" id="KW-0812">Transmembrane</keyword>
<evidence type="ECO:0000256" key="4">
    <source>
        <dbReference type="SAM" id="Coils"/>
    </source>
</evidence>
<dbReference type="PANTHER" id="PTHR12214">
    <property type="entry name" value="GC-RICH SEQUENCE DNA-BINDING FACTOR"/>
    <property type="match status" value="1"/>
</dbReference>
<dbReference type="GO" id="GO:0000390">
    <property type="term" value="P:spliceosomal complex disassembly"/>
    <property type="evidence" value="ECO:0007669"/>
    <property type="project" value="InterPro"/>
</dbReference>
<evidence type="ECO:0000256" key="3">
    <source>
        <dbReference type="ARBA" id="ARBA00023242"/>
    </source>
</evidence>
<gene>
    <name evidence="8" type="ORF">Sango_1097100</name>
</gene>
<feature type="compositionally biased region" description="Polar residues" evidence="5">
    <location>
        <begin position="106"/>
        <end position="116"/>
    </location>
</feature>
<feature type="region of interest" description="Disordered" evidence="5">
    <location>
        <begin position="1"/>
        <end position="122"/>
    </location>
</feature>
<feature type="compositionally biased region" description="Basic residues" evidence="5">
    <location>
        <begin position="1"/>
        <end position="10"/>
    </location>
</feature>
<dbReference type="Pfam" id="PF15458">
    <property type="entry name" value="NTR2"/>
    <property type="match status" value="1"/>
</dbReference>
<evidence type="ECO:0000256" key="5">
    <source>
        <dbReference type="SAM" id="MobiDB-lite"/>
    </source>
</evidence>
<evidence type="ECO:0000313" key="9">
    <source>
        <dbReference type="Proteomes" id="UP001289374"/>
    </source>
</evidence>
<dbReference type="InterPro" id="IPR022783">
    <property type="entry name" value="GCFC_dom"/>
</dbReference>
<keyword evidence="9" id="KW-1185">Reference proteome</keyword>
<evidence type="ECO:0000256" key="1">
    <source>
        <dbReference type="ARBA" id="ARBA00004123"/>
    </source>
</evidence>
<dbReference type="Proteomes" id="UP001289374">
    <property type="component" value="Unassembled WGS sequence"/>
</dbReference>
<dbReference type="InterPro" id="IPR028211">
    <property type="entry name" value="Ntr2"/>
</dbReference>
<proteinExistence type="inferred from homology"/>
<feature type="coiled-coil region" evidence="4">
    <location>
        <begin position="493"/>
        <end position="520"/>
    </location>
</feature>
<dbReference type="PANTHER" id="PTHR12214:SF0">
    <property type="entry name" value="LD29489P"/>
    <property type="match status" value="1"/>
</dbReference>
<evidence type="ECO:0000259" key="7">
    <source>
        <dbReference type="Pfam" id="PF07842"/>
    </source>
</evidence>
<dbReference type="GO" id="GO:0071008">
    <property type="term" value="C:U2-type post-mRNA release spliceosomal complex"/>
    <property type="evidence" value="ECO:0007669"/>
    <property type="project" value="InterPro"/>
</dbReference>
<comment type="subcellular location">
    <subcellularLocation>
        <location evidence="1">Nucleus</location>
    </subcellularLocation>
</comment>
<name>A0AAE1WUM8_9LAMI</name>
<feature type="transmembrane region" description="Helical" evidence="6">
    <location>
        <begin position="464"/>
        <end position="486"/>
    </location>
</feature>
<comment type="caution">
    <text evidence="8">The sequence shown here is derived from an EMBL/GenBank/DDBJ whole genome shotgun (WGS) entry which is preliminary data.</text>
</comment>
<feature type="compositionally biased region" description="Polar residues" evidence="5">
    <location>
        <begin position="22"/>
        <end position="40"/>
    </location>
</feature>
<accession>A0AAE1WUM8</accession>
<dbReference type="InterPro" id="IPR012890">
    <property type="entry name" value="GCFC2-like"/>
</dbReference>
<evidence type="ECO:0000256" key="6">
    <source>
        <dbReference type="SAM" id="Phobius"/>
    </source>
</evidence>
<feature type="compositionally biased region" description="Low complexity" evidence="5">
    <location>
        <begin position="71"/>
        <end position="89"/>
    </location>
</feature>